<accession>A0A392T5I7</accession>
<name>A0A392T5I7_9FABA</name>
<organism evidence="1 2">
    <name type="scientific">Trifolium medium</name>
    <dbReference type="NCBI Taxonomy" id="97028"/>
    <lineage>
        <taxon>Eukaryota</taxon>
        <taxon>Viridiplantae</taxon>
        <taxon>Streptophyta</taxon>
        <taxon>Embryophyta</taxon>
        <taxon>Tracheophyta</taxon>
        <taxon>Spermatophyta</taxon>
        <taxon>Magnoliopsida</taxon>
        <taxon>eudicotyledons</taxon>
        <taxon>Gunneridae</taxon>
        <taxon>Pentapetalae</taxon>
        <taxon>rosids</taxon>
        <taxon>fabids</taxon>
        <taxon>Fabales</taxon>
        <taxon>Fabaceae</taxon>
        <taxon>Papilionoideae</taxon>
        <taxon>50 kb inversion clade</taxon>
        <taxon>NPAAA clade</taxon>
        <taxon>Hologalegina</taxon>
        <taxon>IRL clade</taxon>
        <taxon>Trifolieae</taxon>
        <taxon>Trifolium</taxon>
    </lineage>
</organism>
<proteinExistence type="predicted"/>
<dbReference type="Proteomes" id="UP000265520">
    <property type="component" value="Unassembled WGS sequence"/>
</dbReference>
<reference evidence="1 2" key="1">
    <citation type="journal article" date="2018" name="Front. Plant Sci.">
        <title>Red Clover (Trifolium pratense) and Zigzag Clover (T. medium) - A Picture of Genomic Similarities and Differences.</title>
        <authorList>
            <person name="Dluhosova J."/>
            <person name="Istvanek J."/>
            <person name="Nedelnik J."/>
            <person name="Repkova J."/>
        </authorList>
    </citation>
    <scope>NUCLEOTIDE SEQUENCE [LARGE SCALE GENOMIC DNA]</scope>
    <source>
        <strain evidence="2">cv. 10/8</strain>
        <tissue evidence="1">Leaf</tissue>
    </source>
</reference>
<comment type="caution">
    <text evidence="1">The sequence shown here is derived from an EMBL/GenBank/DDBJ whole genome shotgun (WGS) entry which is preliminary data.</text>
</comment>
<dbReference type="AlphaFoldDB" id="A0A392T5I7"/>
<keyword evidence="2" id="KW-1185">Reference proteome</keyword>
<sequence>MLIVLKLSRPLMESLDSGVVVMKDSPAMDFRPEMAAGK</sequence>
<feature type="non-terminal residue" evidence="1">
    <location>
        <position position="38"/>
    </location>
</feature>
<protein>
    <submittedName>
        <fullName evidence="1">Uncharacterized protein</fullName>
    </submittedName>
</protein>
<evidence type="ECO:0000313" key="2">
    <source>
        <dbReference type="Proteomes" id="UP000265520"/>
    </source>
</evidence>
<evidence type="ECO:0000313" key="1">
    <source>
        <dbReference type="EMBL" id="MCI56042.1"/>
    </source>
</evidence>
<dbReference type="EMBL" id="LXQA010506008">
    <property type="protein sequence ID" value="MCI56042.1"/>
    <property type="molecule type" value="Genomic_DNA"/>
</dbReference>